<dbReference type="InterPro" id="IPR016104">
    <property type="entry name" value="Pyr-dep_his/arg-deCO2ase"/>
</dbReference>
<dbReference type="OrthoDB" id="9783061at2"/>
<dbReference type="PANTHER" id="PTHR40438:SF1">
    <property type="entry name" value="PYRUVOYL-DEPENDENT ARGININE DECARBOXYLASE"/>
    <property type="match status" value="1"/>
</dbReference>
<dbReference type="AlphaFoldDB" id="A0A6N6N1Z4"/>
<dbReference type="InterPro" id="IPR016105">
    <property type="entry name" value="Pyr-dep_his/arg-deCO2ase_sand"/>
</dbReference>
<dbReference type="PANTHER" id="PTHR40438">
    <property type="entry name" value="PYRUVOYL-DEPENDENT ARGININE DECARBOXYLASE"/>
    <property type="match status" value="1"/>
</dbReference>
<accession>A0A6N6N1Z4</accession>
<evidence type="ECO:0000256" key="1">
    <source>
        <dbReference type="ARBA" id="ARBA00001928"/>
    </source>
</evidence>
<comment type="cofactor">
    <cofactor evidence="1">
        <name>pyruvate</name>
        <dbReference type="ChEBI" id="CHEBI:15361"/>
    </cofactor>
</comment>
<protein>
    <recommendedName>
        <fullName evidence="4">Pyruvoyl-dependent arginine decarboxylase AaxB</fullName>
        <ecNumber evidence="3">4.1.1.19</ecNumber>
    </recommendedName>
</protein>
<evidence type="ECO:0000256" key="2">
    <source>
        <dbReference type="ARBA" id="ARBA00008611"/>
    </source>
</evidence>
<dbReference type="EMBL" id="WAIE01000004">
    <property type="protein sequence ID" value="KAB1441408.1"/>
    <property type="molecule type" value="Genomic_DNA"/>
</dbReference>
<comment type="catalytic activity">
    <reaction evidence="8">
        <text>L-arginine + H(+) = agmatine + CO2</text>
        <dbReference type="Rhea" id="RHEA:17641"/>
        <dbReference type="ChEBI" id="CHEBI:15378"/>
        <dbReference type="ChEBI" id="CHEBI:16526"/>
        <dbReference type="ChEBI" id="CHEBI:32682"/>
        <dbReference type="ChEBI" id="CHEBI:58145"/>
        <dbReference type="EC" id="4.1.1.19"/>
    </reaction>
</comment>
<dbReference type="GO" id="GO:0008792">
    <property type="term" value="F:arginine decarboxylase activity"/>
    <property type="evidence" value="ECO:0007669"/>
    <property type="project" value="UniProtKB-EC"/>
</dbReference>
<evidence type="ECO:0000256" key="6">
    <source>
        <dbReference type="ARBA" id="ARBA00023239"/>
    </source>
</evidence>
<evidence type="ECO:0000256" key="5">
    <source>
        <dbReference type="ARBA" id="ARBA00022793"/>
    </source>
</evidence>
<evidence type="ECO:0000256" key="4">
    <source>
        <dbReference type="ARBA" id="ARBA00014727"/>
    </source>
</evidence>
<feature type="signal peptide" evidence="9">
    <location>
        <begin position="1"/>
        <end position="24"/>
    </location>
</feature>
<reference evidence="10 11" key="1">
    <citation type="journal article" date="2017" name="Int. J. Syst. Evol. Microbiol.">
        <title>Desulfovibrio senegalensis sp. nov., a mesophilic sulfate reducer isolated from marine sediment.</title>
        <authorList>
            <person name="Thioye A."/>
            <person name="Gam Z.B.A."/>
            <person name="Mbengue M."/>
            <person name="Cayol J.L."/>
            <person name="Joseph-Bartoli M."/>
            <person name="Toure-Kane C."/>
            <person name="Labat M."/>
        </authorList>
    </citation>
    <scope>NUCLEOTIDE SEQUENCE [LARGE SCALE GENOMIC DNA]</scope>
    <source>
        <strain evidence="10 11">DSM 101509</strain>
    </source>
</reference>
<sequence>MRNRLFFGFMLMALSLALAAPATAQNFGPRIPTAYFATTGTGQSDQGIEPDPYETFSYDLALQDAGIENFNVVYYTSVLPPESYEVPLEKVKPFIHHGSVLETIMAKAGGVKGQTVAAGVGRVWAKNSKGVEIGGFAAEYEYIYKDGGISEKQARENARAQLTRSLNHELDIRGLTQSRPMTFEVAVLRITKKYGMALAALGFVGFIYPEPFDLPAPEK</sequence>
<dbReference type="GO" id="GO:0006527">
    <property type="term" value="P:L-arginine catabolic process"/>
    <property type="evidence" value="ECO:0007669"/>
    <property type="project" value="InterPro"/>
</dbReference>
<keyword evidence="11" id="KW-1185">Reference proteome</keyword>
<dbReference type="InterPro" id="IPR002724">
    <property type="entry name" value="Pyruvoyl-dep_arg_deCO2ase"/>
</dbReference>
<evidence type="ECO:0000256" key="7">
    <source>
        <dbReference type="ARBA" id="ARBA00023317"/>
    </source>
</evidence>
<gene>
    <name evidence="10" type="ORF">F8A88_10700</name>
</gene>
<dbReference type="Pfam" id="PF01862">
    <property type="entry name" value="PvlArgDC"/>
    <property type="match status" value="1"/>
</dbReference>
<feature type="chain" id="PRO_5027096194" description="Pyruvoyl-dependent arginine decarboxylase AaxB" evidence="9">
    <location>
        <begin position="25"/>
        <end position="219"/>
    </location>
</feature>
<dbReference type="SUPFAM" id="SSF56271">
    <property type="entry name" value="Pyruvoyl-dependent histidine and arginine decarboxylases"/>
    <property type="match status" value="1"/>
</dbReference>
<dbReference type="EC" id="4.1.1.19" evidence="3"/>
<name>A0A6N6N1Z4_9BACT</name>
<evidence type="ECO:0000313" key="10">
    <source>
        <dbReference type="EMBL" id="KAB1441408.1"/>
    </source>
</evidence>
<evidence type="ECO:0000256" key="9">
    <source>
        <dbReference type="SAM" id="SignalP"/>
    </source>
</evidence>
<dbReference type="Gene3D" id="3.50.20.10">
    <property type="entry name" value="Pyruvoyl-Dependent Histidine Decarboxylase, subunit B"/>
    <property type="match status" value="1"/>
</dbReference>
<organism evidence="10 11">
    <name type="scientific">Pseudodesulfovibrio senegalensis</name>
    <dbReference type="NCBI Taxonomy" id="1721087"/>
    <lineage>
        <taxon>Bacteria</taxon>
        <taxon>Pseudomonadati</taxon>
        <taxon>Thermodesulfobacteriota</taxon>
        <taxon>Desulfovibrionia</taxon>
        <taxon>Desulfovibrionales</taxon>
        <taxon>Desulfovibrionaceae</taxon>
    </lineage>
</organism>
<keyword evidence="6" id="KW-0456">Lyase</keyword>
<dbReference type="RefSeq" id="WP_151151151.1">
    <property type="nucleotide sequence ID" value="NZ_WAIE01000004.1"/>
</dbReference>
<keyword evidence="9" id="KW-0732">Signal</keyword>
<dbReference type="Proteomes" id="UP000438699">
    <property type="component" value="Unassembled WGS sequence"/>
</dbReference>
<keyword evidence="5" id="KW-0210">Decarboxylase</keyword>
<evidence type="ECO:0000256" key="8">
    <source>
        <dbReference type="ARBA" id="ARBA00049309"/>
    </source>
</evidence>
<dbReference type="SFLD" id="SFLDG01170">
    <property type="entry name" value="Pyruvoyl-dependent_arginine_de"/>
    <property type="match status" value="1"/>
</dbReference>
<keyword evidence="7" id="KW-0670">Pyruvate</keyword>
<evidence type="ECO:0000313" key="11">
    <source>
        <dbReference type="Proteomes" id="UP000438699"/>
    </source>
</evidence>
<comment type="similarity">
    <text evidence="2">Belongs to the pyruvoyl-dependent arginine decarboxylase family.</text>
</comment>
<comment type="caution">
    <text evidence="10">The sequence shown here is derived from an EMBL/GenBank/DDBJ whole genome shotgun (WGS) entry which is preliminary data.</text>
</comment>
<proteinExistence type="inferred from homology"/>
<evidence type="ECO:0000256" key="3">
    <source>
        <dbReference type="ARBA" id="ARBA00012426"/>
    </source>
</evidence>